<evidence type="ECO:0000313" key="6">
    <source>
        <dbReference type="Proteomes" id="UP000182130"/>
    </source>
</evidence>
<dbReference type="STRING" id="1045773.SAMN05216555_11194"/>
<organism evidence="5 6">
    <name type="scientific">Arthrobacter cupressi</name>
    <dbReference type="NCBI Taxonomy" id="1045773"/>
    <lineage>
        <taxon>Bacteria</taxon>
        <taxon>Bacillati</taxon>
        <taxon>Actinomycetota</taxon>
        <taxon>Actinomycetes</taxon>
        <taxon>Micrococcales</taxon>
        <taxon>Micrococcaceae</taxon>
        <taxon>Arthrobacter</taxon>
    </lineage>
</organism>
<proteinExistence type="predicted"/>
<dbReference type="AlphaFoldDB" id="A0A1G8U6Q9"/>
<dbReference type="Proteomes" id="UP000182130">
    <property type="component" value="Unassembled WGS sequence"/>
</dbReference>
<dbReference type="InterPro" id="IPR003807">
    <property type="entry name" value="DUF202"/>
</dbReference>
<gene>
    <name evidence="5" type="ORF">SAMN05216555_11194</name>
</gene>
<keyword evidence="6" id="KW-1185">Reference proteome</keyword>
<dbReference type="RefSeq" id="WP_074589940.1">
    <property type="nucleotide sequence ID" value="NZ_FNEI01000011.1"/>
</dbReference>
<reference evidence="6" key="1">
    <citation type="submission" date="2016-10" db="EMBL/GenBank/DDBJ databases">
        <authorList>
            <person name="Varghese N."/>
            <person name="Submissions S."/>
        </authorList>
    </citation>
    <scope>NUCLEOTIDE SEQUENCE [LARGE SCALE GENOMIC DNA]</scope>
    <source>
        <strain evidence="6">CGMCC 1.10783</strain>
    </source>
</reference>
<dbReference type="GO" id="GO:0012505">
    <property type="term" value="C:endomembrane system"/>
    <property type="evidence" value="ECO:0007669"/>
    <property type="project" value="UniProtKB-SubCell"/>
</dbReference>
<name>A0A1G8U6Q9_9MICC</name>
<evidence type="ECO:0000256" key="4">
    <source>
        <dbReference type="ARBA" id="ARBA00023136"/>
    </source>
</evidence>
<sequence length="126" mass="12741">MSPAVRDPGLQAERTTLSWRRTLLTLLVADLFVWRSWLSAAAGDGGTPGAFYQGLCAAAAAAATIVLGCVVWARSNQLRGAGRLRGQANSLAPAGAAAPSAAMMRLCTLAVLVLGAAALAAVALGH</sequence>
<evidence type="ECO:0000256" key="1">
    <source>
        <dbReference type="ARBA" id="ARBA00004127"/>
    </source>
</evidence>
<keyword evidence="3" id="KW-1133">Transmembrane helix</keyword>
<comment type="subcellular location">
    <subcellularLocation>
        <location evidence="1">Endomembrane system</location>
        <topology evidence="1">Multi-pass membrane protein</topology>
    </subcellularLocation>
</comment>
<keyword evidence="2" id="KW-0812">Transmembrane</keyword>
<dbReference type="Pfam" id="PF02656">
    <property type="entry name" value="DUF202"/>
    <property type="match status" value="1"/>
</dbReference>
<accession>A0A1G8U6Q9</accession>
<dbReference type="EMBL" id="FNEI01000011">
    <property type="protein sequence ID" value="SDJ49304.1"/>
    <property type="molecule type" value="Genomic_DNA"/>
</dbReference>
<protein>
    <submittedName>
        <fullName evidence="5">Uncharacterized protein</fullName>
    </submittedName>
</protein>
<evidence type="ECO:0000256" key="3">
    <source>
        <dbReference type="ARBA" id="ARBA00022989"/>
    </source>
</evidence>
<evidence type="ECO:0000256" key="2">
    <source>
        <dbReference type="ARBA" id="ARBA00022692"/>
    </source>
</evidence>
<evidence type="ECO:0000313" key="5">
    <source>
        <dbReference type="EMBL" id="SDJ49304.1"/>
    </source>
</evidence>
<keyword evidence="4" id="KW-0472">Membrane</keyword>